<dbReference type="RefSeq" id="WP_378035789.1">
    <property type="nucleotide sequence ID" value="NZ_JBHSIV010000008.1"/>
</dbReference>
<evidence type="ECO:0000256" key="1">
    <source>
        <dbReference type="SAM" id="MobiDB-lite"/>
    </source>
</evidence>
<evidence type="ECO:0000313" key="4">
    <source>
        <dbReference type="Proteomes" id="UP001595947"/>
    </source>
</evidence>
<feature type="compositionally biased region" description="Low complexity" evidence="1">
    <location>
        <begin position="55"/>
        <end position="80"/>
    </location>
</feature>
<dbReference type="InterPro" id="IPR025326">
    <property type="entry name" value="DUF4232"/>
</dbReference>
<protein>
    <submittedName>
        <fullName evidence="3">DUF4232 domain-containing protein</fullName>
    </submittedName>
</protein>
<feature type="domain" description="DUF4232" evidence="2">
    <location>
        <begin position="123"/>
        <end position="238"/>
    </location>
</feature>
<evidence type="ECO:0000313" key="3">
    <source>
        <dbReference type="EMBL" id="MFC5062434.1"/>
    </source>
</evidence>
<dbReference type="Proteomes" id="UP001595947">
    <property type="component" value="Unassembled WGS sequence"/>
</dbReference>
<organism evidence="3 4">
    <name type="scientific">Actinomycetospora atypica</name>
    <dbReference type="NCBI Taxonomy" id="1290095"/>
    <lineage>
        <taxon>Bacteria</taxon>
        <taxon>Bacillati</taxon>
        <taxon>Actinomycetota</taxon>
        <taxon>Actinomycetes</taxon>
        <taxon>Pseudonocardiales</taxon>
        <taxon>Pseudonocardiaceae</taxon>
        <taxon>Actinomycetospora</taxon>
    </lineage>
</organism>
<gene>
    <name evidence="3" type="ORF">ACFPBZ_09475</name>
</gene>
<proteinExistence type="predicted"/>
<keyword evidence="4" id="KW-1185">Reference proteome</keyword>
<dbReference type="Pfam" id="PF14016">
    <property type="entry name" value="DUF4232"/>
    <property type="match status" value="1"/>
</dbReference>
<name>A0ABV9YJX3_9PSEU</name>
<dbReference type="EMBL" id="JBHSIV010000008">
    <property type="protein sequence ID" value="MFC5062434.1"/>
    <property type="molecule type" value="Genomic_DNA"/>
</dbReference>
<accession>A0ABV9YJX3</accession>
<feature type="non-terminal residue" evidence="3">
    <location>
        <position position="1"/>
    </location>
</feature>
<feature type="compositionally biased region" description="Pro residues" evidence="1">
    <location>
        <begin position="93"/>
        <end position="112"/>
    </location>
</feature>
<feature type="region of interest" description="Disordered" evidence="1">
    <location>
        <begin position="55"/>
        <end position="113"/>
    </location>
</feature>
<sequence length="241" mass="22964">AALRRGLLAAAAVLVLAGGVVGGVVLTGNDSPLPVAAPQPLPAAPVAVAPAPLPAPASEVAPDPTVPAADPASPAAADPVVADDADGGDAPVPEQPAPAPAPGAPPAPPTPAPCRSVVSSIAGAGATVRVVFTNRGDVACTLQGFPAVRWYAGKKAVGKPASKAGARGAVSTLAPGGSASVTLKIVPVSEFDAKNCQAVATTGLRVRAPGTTAAATLPRAGKACSGTIGKPQLTVTSVGPL</sequence>
<reference evidence="4" key="1">
    <citation type="journal article" date="2019" name="Int. J. Syst. Evol. Microbiol.">
        <title>The Global Catalogue of Microorganisms (GCM) 10K type strain sequencing project: providing services to taxonomists for standard genome sequencing and annotation.</title>
        <authorList>
            <consortium name="The Broad Institute Genomics Platform"/>
            <consortium name="The Broad Institute Genome Sequencing Center for Infectious Disease"/>
            <person name="Wu L."/>
            <person name="Ma J."/>
        </authorList>
    </citation>
    <scope>NUCLEOTIDE SEQUENCE [LARGE SCALE GENOMIC DNA]</scope>
    <source>
        <strain evidence="4">CGMCC 4.7093</strain>
    </source>
</reference>
<evidence type="ECO:0000259" key="2">
    <source>
        <dbReference type="Pfam" id="PF14016"/>
    </source>
</evidence>
<comment type="caution">
    <text evidence="3">The sequence shown here is derived from an EMBL/GenBank/DDBJ whole genome shotgun (WGS) entry which is preliminary data.</text>
</comment>